<dbReference type="SUPFAM" id="SSF48208">
    <property type="entry name" value="Six-hairpin glycosidases"/>
    <property type="match status" value="1"/>
</dbReference>
<evidence type="ECO:0000313" key="4">
    <source>
        <dbReference type="EMBL" id="MFC3762239.1"/>
    </source>
</evidence>
<dbReference type="InterPro" id="IPR010598">
    <property type="entry name" value="C5-epim_C"/>
</dbReference>
<dbReference type="EMBL" id="JBHRZH010000012">
    <property type="protein sequence ID" value="MFC3762239.1"/>
    <property type="molecule type" value="Genomic_DNA"/>
</dbReference>
<feature type="chain" id="PRO_5046320229" evidence="2">
    <location>
        <begin position="22"/>
        <end position="351"/>
    </location>
</feature>
<evidence type="ECO:0000256" key="2">
    <source>
        <dbReference type="SAM" id="SignalP"/>
    </source>
</evidence>
<protein>
    <submittedName>
        <fullName evidence="4">D-glucuronyl C5-epimerase family protein</fullName>
    </submittedName>
</protein>
<feature type="signal peptide" evidence="2">
    <location>
        <begin position="1"/>
        <end position="21"/>
    </location>
</feature>
<evidence type="ECO:0000313" key="5">
    <source>
        <dbReference type="Proteomes" id="UP001595699"/>
    </source>
</evidence>
<organism evidence="4 5">
    <name type="scientific">Tenggerimyces flavus</name>
    <dbReference type="NCBI Taxonomy" id="1708749"/>
    <lineage>
        <taxon>Bacteria</taxon>
        <taxon>Bacillati</taxon>
        <taxon>Actinomycetota</taxon>
        <taxon>Actinomycetes</taxon>
        <taxon>Propionibacteriales</taxon>
        <taxon>Nocardioidaceae</taxon>
        <taxon>Tenggerimyces</taxon>
    </lineage>
</organism>
<accession>A0ABV7YD07</accession>
<feature type="compositionally biased region" description="Pro residues" evidence="1">
    <location>
        <begin position="50"/>
        <end position="66"/>
    </location>
</feature>
<feature type="domain" description="D-glucuronyl C5-epimerase C-terminal" evidence="3">
    <location>
        <begin position="165"/>
        <end position="346"/>
    </location>
</feature>
<gene>
    <name evidence="4" type="ORF">ACFOUW_15460</name>
</gene>
<sequence length="351" mass="39223">MSRRGVLATVPLALAASCARQGLTADPGAQPGKAPTSPGATSSTTALPRSPSPSPSPTPSPTPTKPLPYKVSGLLPATDVPDGRQPWRDRSAKKVDRFTRDRYGVRMFEWKGKLYNHPVAQIQYGLQNLSAYRATGDVFFLNRARLQAERVISKHVVLRGAFYYPYPYNFSHGQHSGLNFRAPWYSGMAQGESLSLFSQLARLDAVPAADRQEYRQVAERTFPSLRLFDEVNPWVVNIDKGYYWIQEYPALAPGAPDYTYNGFIFAILGLWDYHLLTGDPAAAQLFDASCTTIDKYFTNFRNPGGPAYYCRTHRIPTPSYHSIHVVLLYALHFLSGDERFKTYAELLKSDA</sequence>
<evidence type="ECO:0000256" key="1">
    <source>
        <dbReference type="SAM" id="MobiDB-lite"/>
    </source>
</evidence>
<proteinExistence type="predicted"/>
<dbReference type="Proteomes" id="UP001595699">
    <property type="component" value="Unassembled WGS sequence"/>
</dbReference>
<keyword evidence="2" id="KW-0732">Signal</keyword>
<comment type="caution">
    <text evidence="4">The sequence shown here is derived from an EMBL/GenBank/DDBJ whole genome shotgun (WGS) entry which is preliminary data.</text>
</comment>
<reference evidence="5" key="1">
    <citation type="journal article" date="2019" name="Int. J. Syst. Evol. Microbiol.">
        <title>The Global Catalogue of Microorganisms (GCM) 10K type strain sequencing project: providing services to taxonomists for standard genome sequencing and annotation.</title>
        <authorList>
            <consortium name="The Broad Institute Genomics Platform"/>
            <consortium name="The Broad Institute Genome Sequencing Center for Infectious Disease"/>
            <person name="Wu L."/>
            <person name="Ma J."/>
        </authorList>
    </citation>
    <scope>NUCLEOTIDE SEQUENCE [LARGE SCALE GENOMIC DNA]</scope>
    <source>
        <strain evidence="5">CGMCC 4.7241</strain>
    </source>
</reference>
<dbReference type="RefSeq" id="WP_205120771.1">
    <property type="nucleotide sequence ID" value="NZ_JAFBCM010000001.1"/>
</dbReference>
<keyword evidence="5" id="KW-1185">Reference proteome</keyword>
<dbReference type="InterPro" id="IPR008928">
    <property type="entry name" value="6-hairpin_glycosidase_sf"/>
</dbReference>
<evidence type="ECO:0000259" key="3">
    <source>
        <dbReference type="Pfam" id="PF06662"/>
    </source>
</evidence>
<dbReference type="PROSITE" id="PS51257">
    <property type="entry name" value="PROKAR_LIPOPROTEIN"/>
    <property type="match status" value="1"/>
</dbReference>
<feature type="compositionally biased region" description="Low complexity" evidence="1">
    <location>
        <begin position="34"/>
        <end position="49"/>
    </location>
</feature>
<feature type="region of interest" description="Disordered" evidence="1">
    <location>
        <begin position="23"/>
        <end position="91"/>
    </location>
</feature>
<name>A0ABV7YD07_9ACTN</name>
<feature type="compositionally biased region" description="Basic and acidic residues" evidence="1">
    <location>
        <begin position="81"/>
        <end position="91"/>
    </location>
</feature>
<dbReference type="Pfam" id="PF06662">
    <property type="entry name" value="C5-epim_C"/>
    <property type="match status" value="1"/>
</dbReference>